<reference evidence="2 3" key="1">
    <citation type="submission" date="2021-06" db="EMBL/GenBank/DDBJ databases">
        <authorList>
            <person name="Palmer J.M."/>
        </authorList>
    </citation>
    <scope>NUCLEOTIDE SEQUENCE [LARGE SCALE GENOMIC DNA]</scope>
    <source>
        <strain evidence="2 3">GA_2019</strain>
        <tissue evidence="2">Muscle</tissue>
    </source>
</reference>
<evidence type="ECO:0000256" key="1">
    <source>
        <dbReference type="SAM" id="Phobius"/>
    </source>
</evidence>
<keyword evidence="1" id="KW-0472">Membrane</keyword>
<keyword evidence="3" id="KW-1185">Reference proteome</keyword>
<organism evidence="2 3">
    <name type="scientific">Goodea atripinnis</name>
    <dbReference type="NCBI Taxonomy" id="208336"/>
    <lineage>
        <taxon>Eukaryota</taxon>
        <taxon>Metazoa</taxon>
        <taxon>Chordata</taxon>
        <taxon>Craniata</taxon>
        <taxon>Vertebrata</taxon>
        <taxon>Euteleostomi</taxon>
        <taxon>Actinopterygii</taxon>
        <taxon>Neopterygii</taxon>
        <taxon>Teleostei</taxon>
        <taxon>Neoteleostei</taxon>
        <taxon>Acanthomorphata</taxon>
        <taxon>Ovalentaria</taxon>
        <taxon>Atherinomorphae</taxon>
        <taxon>Cyprinodontiformes</taxon>
        <taxon>Goodeidae</taxon>
        <taxon>Goodea</taxon>
    </lineage>
</organism>
<keyword evidence="1" id="KW-1133">Transmembrane helix</keyword>
<sequence length="108" mass="12728">MPVPMPNKMVWFKQEVSRQQFYIKKNESEITVSCKIFMSHFIAPQPQTKRYFIVILYNRETQTLQPLTGFLPGHSLYLFPFIFVLMLTNFPLPAKEKHPHSMILPTPS</sequence>
<comment type="caution">
    <text evidence="2">The sequence shown here is derived from an EMBL/GenBank/DDBJ whole genome shotgun (WGS) entry which is preliminary data.</text>
</comment>
<protein>
    <submittedName>
        <fullName evidence="2">Uncharacterized protein</fullName>
    </submittedName>
</protein>
<dbReference type="EMBL" id="JAHRIO010080840">
    <property type="protein sequence ID" value="MEQ2184951.1"/>
    <property type="molecule type" value="Genomic_DNA"/>
</dbReference>
<feature type="transmembrane region" description="Helical" evidence="1">
    <location>
        <begin position="74"/>
        <end position="92"/>
    </location>
</feature>
<keyword evidence="1" id="KW-0812">Transmembrane</keyword>
<proteinExistence type="predicted"/>
<accession>A0ABV0PNC1</accession>
<evidence type="ECO:0000313" key="3">
    <source>
        <dbReference type="Proteomes" id="UP001476798"/>
    </source>
</evidence>
<dbReference type="Proteomes" id="UP001476798">
    <property type="component" value="Unassembled WGS sequence"/>
</dbReference>
<evidence type="ECO:0000313" key="2">
    <source>
        <dbReference type="EMBL" id="MEQ2184951.1"/>
    </source>
</evidence>
<gene>
    <name evidence="2" type="ORF">GOODEAATRI_013193</name>
</gene>
<name>A0ABV0PNC1_9TELE</name>